<dbReference type="InterPro" id="IPR034032">
    <property type="entry name" value="Zn_MMP-like_bac"/>
</dbReference>
<protein>
    <submittedName>
        <fullName evidence="3">Zinc-dependent metalloprotease</fullName>
    </submittedName>
</protein>
<feature type="domain" description="EcxA zinc-binding" evidence="1">
    <location>
        <begin position="389"/>
        <end position="699"/>
    </location>
</feature>
<dbReference type="InterPro" id="IPR033413">
    <property type="entry name" value="DUF5117"/>
</dbReference>
<dbReference type="AlphaFoldDB" id="A0A7S7NSK3"/>
<feature type="domain" description="DUF5117" evidence="2">
    <location>
        <begin position="73"/>
        <end position="265"/>
    </location>
</feature>
<evidence type="ECO:0000259" key="1">
    <source>
        <dbReference type="Pfam" id="PF16313"/>
    </source>
</evidence>
<dbReference type="Pfam" id="PF17148">
    <property type="entry name" value="DUF5117"/>
    <property type="match status" value="1"/>
</dbReference>
<accession>A0A7S7NSK3</accession>
<dbReference type="SUPFAM" id="SSF55486">
    <property type="entry name" value="Metalloproteases ('zincins'), catalytic domain"/>
    <property type="match status" value="1"/>
</dbReference>
<dbReference type="PANTHER" id="PTHR38478:SF1">
    <property type="entry name" value="ZINC DEPENDENT METALLOPROTEASE DOMAIN LIPOPROTEIN"/>
    <property type="match status" value="1"/>
</dbReference>
<reference evidence="3 4" key="1">
    <citation type="submission" date="2020-10" db="EMBL/GenBank/DDBJ databases">
        <title>Complete genome sequence of Paludibaculum fermentans P105T, a facultatively anaerobic acidobacterium capable of dissimilatory Fe(III) reduction.</title>
        <authorList>
            <person name="Dedysh S.N."/>
            <person name="Beletsky A.V."/>
            <person name="Kulichevskaya I.S."/>
            <person name="Mardanov A.V."/>
            <person name="Ravin N.V."/>
        </authorList>
    </citation>
    <scope>NUCLEOTIDE SEQUENCE [LARGE SCALE GENOMIC DNA]</scope>
    <source>
        <strain evidence="3 4">P105</strain>
    </source>
</reference>
<dbReference type="GO" id="GO:0006508">
    <property type="term" value="P:proteolysis"/>
    <property type="evidence" value="ECO:0007669"/>
    <property type="project" value="UniProtKB-KW"/>
</dbReference>
<name>A0A7S7NSK3_PALFE</name>
<dbReference type="GO" id="GO:0008237">
    <property type="term" value="F:metallopeptidase activity"/>
    <property type="evidence" value="ECO:0007669"/>
    <property type="project" value="UniProtKB-KW"/>
</dbReference>
<dbReference type="InterPro" id="IPR032534">
    <property type="entry name" value="EcxA_zinc-bd"/>
</dbReference>
<dbReference type="RefSeq" id="WP_194450720.1">
    <property type="nucleotide sequence ID" value="NZ_CP063849.1"/>
</dbReference>
<organism evidence="3 4">
    <name type="scientific">Paludibaculum fermentans</name>
    <dbReference type="NCBI Taxonomy" id="1473598"/>
    <lineage>
        <taxon>Bacteria</taxon>
        <taxon>Pseudomonadati</taxon>
        <taxon>Acidobacteriota</taxon>
        <taxon>Terriglobia</taxon>
        <taxon>Bryobacterales</taxon>
        <taxon>Bryobacteraceae</taxon>
        <taxon>Paludibaculum</taxon>
    </lineage>
</organism>
<dbReference type="InterPro" id="IPR024079">
    <property type="entry name" value="MetalloPept_cat_dom_sf"/>
</dbReference>
<sequence>MRFLALALTVLPILTAAPPAVPKNLRVDGFVPYYWQEAEGKLWLEVGRWGQDFLYYTSLPAGIGSNDIGLDRGQLGGSFVARWERSGNKVLLVAANTDYRADSRDPAERQAVKDSFAESVIWGFEAAVQDDGRVLVDATAFFLRDAHGIGETLQAQKQGSYHLDSSRSAFYLARTKNFPKNTEVEATITFTGGPAGRFLRSVTPTGGAVTVRMHHSFVELPDLTFQKREFDPRSGFFDMTYVDYATPVSEPVARHFTPRHRLEKKDPTAAVSEAVKPIVYYLDPGAPEPIRGALLEGARWWSQAFEAAGYRNAFRVEMLPEGADPMDVRYNVIQWVHRSTRGWSYGSSVSDPRTGEILKGHVTLGSLRVRQDFLIAESLLAPYATAGTDPRMLEMSLARLRQLAAHEVGHTLGLGHNYIASAHDRASVMDYPHPWVTLKNGQPDLSDAYAKGIGEWDKVAITWGYSQFNPGTDEKKALNGIIDAARQRGLTFLTDQDARPAGSAHPETHLWDSGANAVDELNRWMGVRAAALARFGENNIRTGAPLALLEDVLVPLYLSHRYQVEAAVKSVAGLRYSYTLRGDGQTPTQIVAAAEQRRALEAVLATIQPEVLTLPEAVIKLIPPRPAGFDRTRELFRHRTGLTFDPVAAAESAADMTIDLVVNPQRAARLVEYHARDAALPGLAEVLDRLFAVTWKVPEKPGLAGEVQHAVQYVALRNVMNLAVDDEASGQVRAVTLLEIRKLKNWLRARPGSANAAFGLSEIAAFEKDPKQMKLPKAPEPPPGMPIGMAALSCDWE</sequence>
<keyword evidence="4" id="KW-1185">Reference proteome</keyword>
<keyword evidence="3" id="KW-0378">Hydrolase</keyword>
<dbReference type="Pfam" id="PF16313">
    <property type="entry name" value="DUF4953"/>
    <property type="match status" value="1"/>
</dbReference>
<gene>
    <name evidence="3" type="ORF">IRI77_03620</name>
</gene>
<proteinExistence type="predicted"/>
<dbReference type="Gene3D" id="3.40.390.10">
    <property type="entry name" value="Collagenase (Catalytic Domain)"/>
    <property type="match status" value="1"/>
</dbReference>
<dbReference type="EMBL" id="CP063849">
    <property type="protein sequence ID" value="QOY89058.1"/>
    <property type="molecule type" value="Genomic_DNA"/>
</dbReference>
<evidence type="ECO:0000313" key="3">
    <source>
        <dbReference type="EMBL" id="QOY89058.1"/>
    </source>
</evidence>
<evidence type="ECO:0000259" key="2">
    <source>
        <dbReference type="Pfam" id="PF17148"/>
    </source>
</evidence>
<keyword evidence="3" id="KW-0645">Protease</keyword>
<keyword evidence="3" id="KW-0482">Metalloprotease</keyword>
<dbReference type="KEGG" id="pfer:IRI77_03620"/>
<dbReference type="Proteomes" id="UP000593892">
    <property type="component" value="Chromosome"/>
</dbReference>
<evidence type="ECO:0000313" key="4">
    <source>
        <dbReference type="Proteomes" id="UP000593892"/>
    </source>
</evidence>
<dbReference type="CDD" id="cd04276">
    <property type="entry name" value="ZnMc_MMP_like_2"/>
    <property type="match status" value="1"/>
</dbReference>
<dbReference type="PANTHER" id="PTHR38478">
    <property type="entry name" value="PEPTIDASE M1A AND M12B"/>
    <property type="match status" value="1"/>
</dbReference>